<evidence type="ECO:0000313" key="2">
    <source>
        <dbReference type="Proteomes" id="UP000830167"/>
    </source>
</evidence>
<gene>
    <name evidence="1" type="ORF">LSG31_08930</name>
</gene>
<dbReference type="Proteomes" id="UP000830167">
    <property type="component" value="Chromosome"/>
</dbReference>
<evidence type="ECO:0000313" key="1">
    <source>
        <dbReference type="EMBL" id="UOF92265.1"/>
    </source>
</evidence>
<evidence type="ECO:0008006" key="3">
    <source>
        <dbReference type="Google" id="ProtNLM"/>
    </source>
</evidence>
<name>A0ABY4CWI5_9BACL</name>
<dbReference type="EMBL" id="CP089291">
    <property type="protein sequence ID" value="UOF92265.1"/>
    <property type="molecule type" value="Genomic_DNA"/>
</dbReference>
<protein>
    <recommendedName>
        <fullName evidence="3">Transposase</fullName>
    </recommendedName>
</protein>
<keyword evidence="2" id="KW-1185">Reference proteome</keyword>
<reference evidence="1" key="1">
    <citation type="submission" date="2021-12" db="EMBL/GenBank/DDBJ databases">
        <title>Alicyclobacillaceae gen. nov., sp. nov., isolated from chalcocite enrichment system.</title>
        <authorList>
            <person name="Jiang Z."/>
        </authorList>
    </citation>
    <scope>NUCLEOTIDE SEQUENCE</scope>
    <source>
        <strain evidence="1">MYW30-H2</strain>
    </source>
</reference>
<sequence>MQAITIKIRINPTDSALLKQLALEYIQVVNRLTEEAEQNGAFPKVTTKDVTSNLPSAVLNQAIRDAKSVYRKGKKLGKRPILKKPVYYVNNQNYTIGDSTISFPIIIDGKVKKTSFPATITERDRELLNNAKFGLMRVVVRSSKWYAQVSLEVPTEQESFSTVEMGVDLGLKL</sequence>
<accession>A0ABY4CWI5</accession>
<organism evidence="1 2">
    <name type="scientific">Fodinisporobacter ferrooxydans</name>
    <dbReference type="NCBI Taxonomy" id="2901836"/>
    <lineage>
        <taxon>Bacteria</taxon>
        <taxon>Bacillati</taxon>
        <taxon>Bacillota</taxon>
        <taxon>Bacilli</taxon>
        <taxon>Bacillales</taxon>
        <taxon>Alicyclobacillaceae</taxon>
        <taxon>Fodinisporobacter</taxon>
    </lineage>
</organism>
<dbReference type="RefSeq" id="WP_347438947.1">
    <property type="nucleotide sequence ID" value="NZ_CP089291.1"/>
</dbReference>
<proteinExistence type="predicted"/>